<name>S9RE74_9RHOB</name>
<gene>
    <name evidence="2" type="ORF">Salmuc_00316</name>
</gene>
<reference evidence="3" key="1">
    <citation type="journal article" date="2014" name="Stand. Genomic Sci.">
        <title>Genome sequence of the exopolysaccharide-producing Salipiger mucosus type strain (DSM 16094(T)), a moderately halophilic member of the Roseobacter clade.</title>
        <authorList>
            <person name="Riedel T."/>
            <person name="Spring S."/>
            <person name="Fiebig A."/>
            <person name="Petersen J."/>
            <person name="Kyrpides N.C."/>
            <person name="Goker M."/>
            <person name="Klenk H.P."/>
        </authorList>
    </citation>
    <scope>NUCLEOTIDE SEQUENCE [LARGE SCALE GENOMIC DNA]</scope>
    <source>
        <strain evidence="3">DSM 16094</strain>
    </source>
</reference>
<dbReference type="EMBL" id="APVH01000049">
    <property type="protein sequence ID" value="EPX76430.1"/>
    <property type="molecule type" value="Genomic_DNA"/>
</dbReference>
<keyword evidence="3" id="KW-1185">Reference proteome</keyword>
<proteinExistence type="predicted"/>
<organism evidence="2 3">
    <name type="scientific">Salipiger mucosus DSM 16094</name>
    <dbReference type="NCBI Taxonomy" id="1123237"/>
    <lineage>
        <taxon>Bacteria</taxon>
        <taxon>Pseudomonadati</taxon>
        <taxon>Pseudomonadota</taxon>
        <taxon>Alphaproteobacteria</taxon>
        <taxon>Rhodobacterales</taxon>
        <taxon>Roseobacteraceae</taxon>
        <taxon>Salipiger</taxon>
    </lineage>
</organism>
<accession>S9RE74</accession>
<comment type="caution">
    <text evidence="2">The sequence shown here is derived from an EMBL/GenBank/DDBJ whole genome shotgun (WGS) entry which is preliminary data.</text>
</comment>
<dbReference type="HOGENOM" id="CLU_3296256_0_0_5"/>
<evidence type="ECO:0000256" key="1">
    <source>
        <dbReference type="SAM" id="MobiDB-lite"/>
    </source>
</evidence>
<feature type="compositionally biased region" description="Polar residues" evidence="1">
    <location>
        <begin position="17"/>
        <end position="26"/>
    </location>
</feature>
<feature type="region of interest" description="Disordered" evidence="1">
    <location>
        <begin position="1"/>
        <end position="40"/>
    </location>
</feature>
<dbReference type="Proteomes" id="UP000015347">
    <property type="component" value="Unassembled WGS sequence"/>
</dbReference>
<evidence type="ECO:0000313" key="3">
    <source>
        <dbReference type="Proteomes" id="UP000015347"/>
    </source>
</evidence>
<dbReference type="AlphaFoldDB" id="S9RE74"/>
<protein>
    <submittedName>
        <fullName evidence="2">Uncharacterized protein</fullName>
    </submittedName>
</protein>
<sequence length="40" mass="4343">MPDGKPIMQNRIDPASVQITDRNSGGRNIVGRQPPSDPAR</sequence>
<evidence type="ECO:0000313" key="2">
    <source>
        <dbReference type="EMBL" id="EPX76430.1"/>
    </source>
</evidence>